<evidence type="ECO:0000313" key="1">
    <source>
        <dbReference type="EMBL" id="RBW71019.1"/>
    </source>
</evidence>
<dbReference type="AlphaFoldDB" id="A0A366Y205"/>
<keyword evidence="2" id="KW-1185">Reference proteome</keyword>
<sequence>MSQRAYRYNHNFSKESFQRSLIALQHIEHQIECFSPYYNQTQLKTGIQKINKGDIIELTNQRKFLFDIGWYTLVIINNENQLYMSLDCLLEHLENDQLCTIFDFQLEVNYWQHQLDKSLEERDREKFFTASEKLNHYNNIADFNHSF</sequence>
<gene>
    <name evidence="1" type="ORF">DS031_03230</name>
</gene>
<proteinExistence type="predicted"/>
<protein>
    <recommendedName>
        <fullName evidence="3">IDEAL domain-containing protein</fullName>
    </recommendedName>
</protein>
<dbReference type="Proteomes" id="UP000253314">
    <property type="component" value="Unassembled WGS sequence"/>
</dbReference>
<dbReference type="OrthoDB" id="2867457at2"/>
<evidence type="ECO:0008006" key="3">
    <source>
        <dbReference type="Google" id="ProtNLM"/>
    </source>
</evidence>
<evidence type="ECO:0000313" key="2">
    <source>
        <dbReference type="Proteomes" id="UP000253314"/>
    </source>
</evidence>
<accession>A0A366Y205</accession>
<dbReference type="RefSeq" id="WP_113804499.1">
    <property type="nucleotide sequence ID" value="NZ_QOCW01000002.1"/>
</dbReference>
<organism evidence="1 2">
    <name type="scientific">Bacillus taeanensis</name>
    <dbReference type="NCBI Taxonomy" id="273032"/>
    <lineage>
        <taxon>Bacteria</taxon>
        <taxon>Bacillati</taxon>
        <taxon>Bacillota</taxon>
        <taxon>Bacilli</taxon>
        <taxon>Bacillales</taxon>
        <taxon>Bacillaceae</taxon>
        <taxon>Bacillus</taxon>
    </lineage>
</organism>
<comment type="caution">
    <text evidence="1">The sequence shown here is derived from an EMBL/GenBank/DDBJ whole genome shotgun (WGS) entry which is preliminary data.</text>
</comment>
<name>A0A366Y205_9BACI</name>
<dbReference type="EMBL" id="QOCW01000002">
    <property type="protein sequence ID" value="RBW71019.1"/>
    <property type="molecule type" value="Genomic_DNA"/>
</dbReference>
<reference evidence="1 2" key="1">
    <citation type="submission" date="2018-07" db="EMBL/GenBank/DDBJ databases">
        <title>Lottiidibacillus patelloidae gen. nov., sp. nov., isolated from the intestinal tract of a marine limpet and the reclassification of B. taeanensis BH030017T, B. algicola KMM 3737T and B. hwajinpoensis SW-72T as genus Lottiidibacillus.</title>
        <authorList>
            <person name="Liu R."/>
            <person name="Huang Z."/>
        </authorList>
    </citation>
    <scope>NUCLEOTIDE SEQUENCE [LARGE SCALE GENOMIC DNA]</scope>
    <source>
        <strain evidence="1 2">BH030017</strain>
    </source>
</reference>